<evidence type="ECO:0000313" key="2">
    <source>
        <dbReference type="EMBL" id="KAF3764095.1"/>
    </source>
</evidence>
<proteinExistence type="predicted"/>
<dbReference type="OrthoDB" id="3692147at2759"/>
<evidence type="ECO:0008006" key="4">
    <source>
        <dbReference type="Google" id="ProtNLM"/>
    </source>
</evidence>
<dbReference type="AlphaFoldDB" id="A0A9P4Y0E8"/>
<gene>
    <name evidence="2" type="ORF">M406DRAFT_71340</name>
</gene>
<organism evidence="2 3">
    <name type="scientific">Cryphonectria parasitica (strain ATCC 38755 / EP155)</name>
    <dbReference type="NCBI Taxonomy" id="660469"/>
    <lineage>
        <taxon>Eukaryota</taxon>
        <taxon>Fungi</taxon>
        <taxon>Dikarya</taxon>
        <taxon>Ascomycota</taxon>
        <taxon>Pezizomycotina</taxon>
        <taxon>Sordariomycetes</taxon>
        <taxon>Sordariomycetidae</taxon>
        <taxon>Diaporthales</taxon>
        <taxon>Cryphonectriaceae</taxon>
        <taxon>Cryphonectria-Endothia species complex</taxon>
        <taxon>Cryphonectria</taxon>
    </lineage>
</organism>
<dbReference type="GeneID" id="63842542"/>
<feature type="compositionally biased region" description="Low complexity" evidence="1">
    <location>
        <begin position="36"/>
        <end position="48"/>
    </location>
</feature>
<dbReference type="Proteomes" id="UP000803844">
    <property type="component" value="Unassembled WGS sequence"/>
</dbReference>
<sequence>MIIDYFNHLFFRRRRRQSNVSNHSSSTTGDEAMMMPSSSSSATSGSPTLLPPPPYTEQSQPALDPLPASDPPSHDKMDPPSDNNTDPPSHDKMDSPSHDKMDTPSHDNTDPPSHDNMDPPSHENMDPLIAASWHNQQLSPLHRLPDAVLTKIIHMLDSNADVECLRRVARHFPALCAPVILKRQRTYLPKDNEGPFTWPRFYSIEHFGYHTEFHLQIEGYGGPWHVNDRPDLLHRLGRDAYCAGCLAAASNKKHWEHRVERLRKYLYCSGCQADHPACLFDPADRGAIHRNFRKCIAHRGFLRSCAHDSGVIYLSDVEEMRRKIKAGSDVWKWSKAEFQCKDTSHLVACEDSRWRLEGDPRASDPYSSMDCPCVDWPYPTVRLSSPFRLTMYWTTHLPIGLENWPPSAEALRTQLLSKLRDGDNAGRFLFPHLAPGMAPPEFRCFDPNACNCIRFEGLHETGWRICQPLDPKKTCRMNPARRLGDS</sequence>
<evidence type="ECO:0000313" key="3">
    <source>
        <dbReference type="Proteomes" id="UP000803844"/>
    </source>
</evidence>
<dbReference type="RefSeq" id="XP_040775056.1">
    <property type="nucleotide sequence ID" value="XM_040925413.1"/>
</dbReference>
<reference evidence="2" key="1">
    <citation type="journal article" date="2020" name="Phytopathology">
        <title>Genome sequence of the chestnut blight fungus Cryphonectria parasitica EP155: A fundamental resource for an archetypical invasive plant pathogen.</title>
        <authorList>
            <person name="Crouch J.A."/>
            <person name="Dawe A."/>
            <person name="Aerts A."/>
            <person name="Barry K."/>
            <person name="Churchill A.C.L."/>
            <person name="Grimwood J."/>
            <person name="Hillman B."/>
            <person name="Milgroom M.G."/>
            <person name="Pangilinan J."/>
            <person name="Smith M."/>
            <person name="Salamov A."/>
            <person name="Schmutz J."/>
            <person name="Yadav J."/>
            <person name="Grigoriev I.V."/>
            <person name="Nuss D."/>
        </authorList>
    </citation>
    <scope>NUCLEOTIDE SEQUENCE</scope>
    <source>
        <strain evidence="2">EP155</strain>
    </source>
</reference>
<protein>
    <recommendedName>
        <fullName evidence="4">F-box domain-containing protein</fullName>
    </recommendedName>
</protein>
<keyword evidence="3" id="KW-1185">Reference proteome</keyword>
<dbReference type="EMBL" id="MU032348">
    <property type="protein sequence ID" value="KAF3764095.1"/>
    <property type="molecule type" value="Genomic_DNA"/>
</dbReference>
<comment type="caution">
    <text evidence="2">The sequence shown here is derived from an EMBL/GenBank/DDBJ whole genome shotgun (WGS) entry which is preliminary data.</text>
</comment>
<feature type="region of interest" description="Disordered" evidence="1">
    <location>
        <begin position="16"/>
        <end position="126"/>
    </location>
</feature>
<evidence type="ECO:0000256" key="1">
    <source>
        <dbReference type="SAM" id="MobiDB-lite"/>
    </source>
</evidence>
<feature type="compositionally biased region" description="Polar residues" evidence="1">
    <location>
        <begin position="18"/>
        <end position="29"/>
    </location>
</feature>
<name>A0A9P4Y0E8_CRYP1</name>
<accession>A0A9P4Y0E8</accession>
<feature type="compositionally biased region" description="Basic and acidic residues" evidence="1">
    <location>
        <begin position="88"/>
        <end position="125"/>
    </location>
</feature>